<sequence length="240" mass="27210">MCMQSLLDDSLAEIQRYRTYGGWSVQRPEHGTLGRFDPAMTRLLPDGRTFALTLRLDRAAYQLYREAGVPHDQALHNSLLCGSWAGLHNAPGLGTWEMELRAPASDRVELVAMLWPEDDQEWPLGEINFVEGRVGTGSTMTNLHWPDPATGQPAHDPEDIAIDVTKWHRYRIEITTTGVRWLVDGRLRRELVTDHAPHDVPMHFVVQCGVNPAIRDDWHDNLEWGQAILFRPLTAPKAPL</sequence>
<dbReference type="EMBL" id="CP072384">
    <property type="protein sequence ID" value="QUC08760.1"/>
    <property type="molecule type" value="Genomic_DNA"/>
</dbReference>
<dbReference type="InterPro" id="IPR013320">
    <property type="entry name" value="ConA-like_dom_sf"/>
</dbReference>
<dbReference type="RefSeq" id="WP_212325257.1">
    <property type="nucleotide sequence ID" value="NZ_AP024463.1"/>
</dbReference>
<dbReference type="Proteomes" id="UP000678513">
    <property type="component" value="Chromosome"/>
</dbReference>
<name>A0ABX7Y7D7_9ACTN</name>
<reference evidence="1 2" key="1">
    <citation type="submission" date="2021-03" db="EMBL/GenBank/DDBJ databases">
        <title>Human Oral Microbial Genomes.</title>
        <authorList>
            <person name="Johnston C.D."/>
            <person name="Chen T."/>
            <person name="Dewhirst F.E."/>
        </authorList>
    </citation>
    <scope>NUCLEOTIDE SEQUENCE [LARGE SCALE GENOMIC DNA]</scope>
    <source>
        <strain evidence="1 2">DSMZ 100122</strain>
    </source>
</reference>
<dbReference type="Gene3D" id="2.60.120.200">
    <property type="match status" value="1"/>
</dbReference>
<protein>
    <submittedName>
        <fullName evidence="1">Glycoside hydrolase family 16 protein</fullName>
    </submittedName>
</protein>
<evidence type="ECO:0000313" key="1">
    <source>
        <dbReference type="EMBL" id="QUC08760.1"/>
    </source>
</evidence>
<accession>A0ABX7Y7D7</accession>
<gene>
    <name evidence="1" type="ORF">J5A65_03190</name>
</gene>
<evidence type="ECO:0000313" key="2">
    <source>
        <dbReference type="Proteomes" id="UP000678513"/>
    </source>
</evidence>
<keyword evidence="2" id="KW-1185">Reference proteome</keyword>
<proteinExistence type="predicted"/>
<dbReference type="SUPFAM" id="SSF49899">
    <property type="entry name" value="Concanavalin A-like lectins/glucanases"/>
    <property type="match status" value="1"/>
</dbReference>
<keyword evidence="1" id="KW-0378">Hydrolase</keyword>
<organism evidence="1 2">
    <name type="scientific">Arachnia rubra</name>
    <dbReference type="NCBI Taxonomy" id="1547448"/>
    <lineage>
        <taxon>Bacteria</taxon>
        <taxon>Bacillati</taxon>
        <taxon>Actinomycetota</taxon>
        <taxon>Actinomycetes</taxon>
        <taxon>Propionibacteriales</taxon>
        <taxon>Propionibacteriaceae</taxon>
        <taxon>Arachnia</taxon>
    </lineage>
</organism>
<dbReference type="CDD" id="cd00413">
    <property type="entry name" value="Glyco_hydrolase_16"/>
    <property type="match status" value="1"/>
</dbReference>
<dbReference type="GO" id="GO:0016787">
    <property type="term" value="F:hydrolase activity"/>
    <property type="evidence" value="ECO:0007669"/>
    <property type="project" value="UniProtKB-KW"/>
</dbReference>